<dbReference type="InterPro" id="IPR029033">
    <property type="entry name" value="His_PPase_superfam"/>
</dbReference>
<proteinExistence type="predicted"/>
<dbReference type="EMBL" id="MCGQ01000020">
    <property type="protein sequence ID" value="OXY93073.1"/>
    <property type="molecule type" value="Genomic_DNA"/>
</dbReference>
<protein>
    <submittedName>
        <fullName evidence="1">Histidine phosphatase family protein</fullName>
    </submittedName>
</protein>
<dbReference type="SUPFAM" id="SSF53254">
    <property type="entry name" value="Phosphoglycerate mutase-like"/>
    <property type="match status" value="1"/>
</dbReference>
<name>A0A233SBQ2_STRDA</name>
<dbReference type="Pfam" id="PF00300">
    <property type="entry name" value="His_Phos_1"/>
    <property type="match status" value="1"/>
</dbReference>
<sequence length="220" mass="23261">MTIRLTFLCVPGGDATLDPLLGDAPLSERSLLLAGATAAALPPHELAVRAPSIRCSQTADAVGLTAASEPALRDLDVGTWRGRTLDEVAATDPDGFTAWFTDPDAAPHEGESVRRLCRRTSNWLSGLTPDTGSVVAVTEAAVVRAAIIHALGIPARAFWHLAVPPLSLISFTRRGGCWDVRLGYVPPREARPWLPSRSATLVPAHLGTGERSSPFLSACT</sequence>
<keyword evidence="2" id="KW-1185">Reference proteome</keyword>
<evidence type="ECO:0000313" key="2">
    <source>
        <dbReference type="Proteomes" id="UP000215483"/>
    </source>
</evidence>
<evidence type="ECO:0000313" key="1">
    <source>
        <dbReference type="EMBL" id="OXY93073.1"/>
    </source>
</evidence>
<reference evidence="1 2" key="1">
    <citation type="submission" date="2016-07" db="EMBL/GenBank/DDBJ databases">
        <title>Draft genome of Streptomyces diastatochromogenes.</title>
        <authorList>
            <person name="Podduturi R."/>
            <person name="Lukassen M.B."/>
            <person name="Clausen N."/>
            <person name="Nielsen J.L."/>
            <person name="Jorgensen N.O."/>
        </authorList>
    </citation>
    <scope>NUCLEOTIDE SEQUENCE [LARGE SCALE GENOMIC DNA]</scope>
    <source>
        <strain evidence="1 2">DSM 40608</strain>
    </source>
</reference>
<dbReference type="InterPro" id="IPR013078">
    <property type="entry name" value="His_Pase_superF_clade-1"/>
</dbReference>
<dbReference type="RefSeq" id="WP_094218602.1">
    <property type="nucleotide sequence ID" value="NZ_MCGQ01000020.1"/>
</dbReference>
<organism evidence="1 2">
    <name type="scientific">Streptomyces diastatochromogenes</name>
    <dbReference type="NCBI Taxonomy" id="42236"/>
    <lineage>
        <taxon>Bacteria</taxon>
        <taxon>Bacillati</taxon>
        <taxon>Actinomycetota</taxon>
        <taxon>Actinomycetes</taxon>
        <taxon>Kitasatosporales</taxon>
        <taxon>Streptomycetaceae</taxon>
        <taxon>Streptomyces</taxon>
    </lineage>
</organism>
<accession>A0A233SBQ2</accession>
<dbReference type="OrthoDB" id="7502553at2"/>
<comment type="caution">
    <text evidence="1">The sequence shown here is derived from an EMBL/GenBank/DDBJ whole genome shotgun (WGS) entry which is preliminary data.</text>
</comment>
<gene>
    <name evidence="1" type="ORF">BEK98_22845</name>
</gene>
<dbReference type="Proteomes" id="UP000215483">
    <property type="component" value="Unassembled WGS sequence"/>
</dbReference>
<dbReference type="Gene3D" id="3.40.50.1240">
    <property type="entry name" value="Phosphoglycerate mutase-like"/>
    <property type="match status" value="1"/>
</dbReference>
<dbReference type="AlphaFoldDB" id="A0A233SBQ2"/>